<dbReference type="PANTHER" id="PTHR41523:SF8">
    <property type="entry name" value="ETHYLENE RESPONSE SENSOR PROTEIN"/>
    <property type="match status" value="1"/>
</dbReference>
<comment type="catalytic activity">
    <reaction evidence="1">
        <text>ATP + protein L-histidine = ADP + protein N-phospho-L-histidine.</text>
        <dbReference type="EC" id="2.7.13.3"/>
    </reaction>
</comment>
<evidence type="ECO:0000256" key="7">
    <source>
        <dbReference type="ARBA" id="ARBA00022840"/>
    </source>
</evidence>
<protein>
    <recommendedName>
        <fullName evidence="2">histidine kinase</fullName>
        <ecNumber evidence="2">2.7.13.3</ecNumber>
    </recommendedName>
</protein>
<dbReference type="GO" id="GO:0000160">
    <property type="term" value="P:phosphorelay signal transduction system"/>
    <property type="evidence" value="ECO:0007669"/>
    <property type="project" value="UniProtKB-KW"/>
</dbReference>
<dbReference type="Gene3D" id="3.30.450.20">
    <property type="entry name" value="PAS domain"/>
    <property type="match status" value="1"/>
</dbReference>
<dbReference type="Gene3D" id="3.30.565.10">
    <property type="entry name" value="Histidine kinase-like ATPase, C-terminal domain"/>
    <property type="match status" value="1"/>
</dbReference>
<proteinExistence type="predicted"/>
<dbReference type="SUPFAM" id="SSF55874">
    <property type="entry name" value="ATPase domain of HSP90 chaperone/DNA topoisomerase II/histidine kinase"/>
    <property type="match status" value="1"/>
</dbReference>
<evidence type="ECO:0000256" key="8">
    <source>
        <dbReference type="ARBA" id="ARBA00023012"/>
    </source>
</evidence>
<dbReference type="Gene3D" id="3.30.450.280">
    <property type="entry name" value="GAF domain"/>
    <property type="match status" value="1"/>
</dbReference>
<dbReference type="InterPro" id="IPR036890">
    <property type="entry name" value="HATPase_C_sf"/>
</dbReference>
<dbReference type="EMBL" id="BHYK01000002">
    <property type="protein sequence ID" value="GCD08803.1"/>
    <property type="molecule type" value="Genomic_DNA"/>
</dbReference>
<reference evidence="10 11" key="1">
    <citation type="submission" date="2018-11" db="EMBL/GenBank/DDBJ databases">
        <title>Genome sequencing and assembly of Clostridium tagluense strain A121.</title>
        <authorList>
            <person name="Murakami T."/>
            <person name="Segawa T."/>
            <person name="Shcherbakova V.A."/>
            <person name="Mori H."/>
            <person name="Yoshimura Y."/>
        </authorList>
    </citation>
    <scope>NUCLEOTIDE SEQUENCE [LARGE SCALE GENOMIC DNA]</scope>
    <source>
        <strain evidence="10 11">A121</strain>
    </source>
</reference>
<dbReference type="GO" id="GO:0005524">
    <property type="term" value="F:ATP binding"/>
    <property type="evidence" value="ECO:0007669"/>
    <property type="project" value="UniProtKB-KW"/>
</dbReference>
<sequence>MNSGNIYELCKMYTNLNEDDILKIEQMSSCIKSFADILNADVFIDCPTREADEAIVVAQAKPINRPSLYQNTVVGELALRDNEPAVLRTLDLGIATKDLKALTQEHINVRQTVSPIENNSKVIGVLIVEKDITEKINKNKHMEMLAEGYEQLANTLVSSTENENNIADHLEEAIIIFDEEGVVRFKNPIAELLYKKLGYKETLIGMDYDNLALDDTNFEQVMRSTSSNECEVHLGKLFFKVKRIILTDKNLKLVTMIRDITMMKEKDKELILKSVAIKEIHHRVKNNLQTIASLLRLQARRSDNQQTKDSLNESMNRILSIAATHELLSQEGLDEVNIQEVIINIKNNAIRYFNAANKNIEVNLIGDNFKVSSDKATSIALVVNELLQNSLQYAFIDKDSGNIDLIIEKSRIYSTITVVDNGTGFDINNVRKNSLGLSVVNSIVVDKLNGNINIASDSEGTKVLFDFKN</sequence>
<keyword evidence="6 10" id="KW-0418">Kinase</keyword>
<dbReference type="Proteomes" id="UP000287872">
    <property type="component" value="Unassembled WGS sequence"/>
</dbReference>
<feature type="domain" description="Histidine kinase" evidence="9">
    <location>
        <begin position="279"/>
        <end position="469"/>
    </location>
</feature>
<evidence type="ECO:0000256" key="6">
    <source>
        <dbReference type="ARBA" id="ARBA00022777"/>
    </source>
</evidence>
<dbReference type="Pfam" id="PF12282">
    <property type="entry name" value="GAF_PdtaS"/>
    <property type="match status" value="1"/>
</dbReference>
<dbReference type="GO" id="GO:0004673">
    <property type="term" value="F:protein histidine kinase activity"/>
    <property type="evidence" value="ECO:0007669"/>
    <property type="project" value="UniProtKB-EC"/>
</dbReference>
<dbReference type="OrthoDB" id="9767435at2"/>
<keyword evidence="5" id="KW-0547">Nucleotide-binding</keyword>
<keyword evidence="4" id="KW-0808">Transferase</keyword>
<evidence type="ECO:0000256" key="2">
    <source>
        <dbReference type="ARBA" id="ARBA00012438"/>
    </source>
</evidence>
<dbReference type="Pfam" id="PF02518">
    <property type="entry name" value="HATPase_c"/>
    <property type="match status" value="1"/>
</dbReference>
<dbReference type="PROSITE" id="PS50109">
    <property type="entry name" value="HIS_KIN"/>
    <property type="match status" value="1"/>
</dbReference>
<evidence type="ECO:0000256" key="1">
    <source>
        <dbReference type="ARBA" id="ARBA00000085"/>
    </source>
</evidence>
<keyword evidence="3" id="KW-0597">Phosphoprotein</keyword>
<evidence type="ECO:0000256" key="3">
    <source>
        <dbReference type="ARBA" id="ARBA00022553"/>
    </source>
</evidence>
<comment type="caution">
    <text evidence="10">The sequence shown here is derived from an EMBL/GenBank/DDBJ whole genome shotgun (WGS) entry which is preliminary data.</text>
</comment>
<dbReference type="Pfam" id="PF07568">
    <property type="entry name" value="HisKA_2"/>
    <property type="match status" value="1"/>
</dbReference>
<keyword evidence="8" id="KW-0902">Two-component regulatory system</keyword>
<gene>
    <name evidence="10" type="ORF">Ctaglu_04260</name>
</gene>
<evidence type="ECO:0000259" key="9">
    <source>
        <dbReference type="PROSITE" id="PS50109"/>
    </source>
</evidence>
<evidence type="ECO:0000256" key="5">
    <source>
        <dbReference type="ARBA" id="ARBA00022741"/>
    </source>
</evidence>
<accession>A0A401UGW6</accession>
<organism evidence="10 11">
    <name type="scientific">Clostridium tagluense</name>
    <dbReference type="NCBI Taxonomy" id="360422"/>
    <lineage>
        <taxon>Bacteria</taxon>
        <taxon>Bacillati</taxon>
        <taxon>Bacillota</taxon>
        <taxon>Clostridia</taxon>
        <taxon>Eubacteriales</taxon>
        <taxon>Clostridiaceae</taxon>
        <taxon>Clostridium</taxon>
    </lineage>
</organism>
<dbReference type="InterPro" id="IPR005467">
    <property type="entry name" value="His_kinase_dom"/>
</dbReference>
<evidence type="ECO:0000256" key="4">
    <source>
        <dbReference type="ARBA" id="ARBA00022679"/>
    </source>
</evidence>
<keyword evidence="7" id="KW-0067">ATP-binding</keyword>
<dbReference type="InterPro" id="IPR003594">
    <property type="entry name" value="HATPase_dom"/>
</dbReference>
<keyword evidence="11" id="KW-1185">Reference proteome</keyword>
<dbReference type="RefSeq" id="WP_124997613.1">
    <property type="nucleotide sequence ID" value="NZ_BHYK01000002.1"/>
</dbReference>
<dbReference type="InterPro" id="IPR011495">
    <property type="entry name" value="Sig_transdc_His_kin_sub2_dim/P"/>
</dbReference>
<evidence type="ECO:0000313" key="11">
    <source>
        <dbReference type="Proteomes" id="UP000287872"/>
    </source>
</evidence>
<dbReference type="InterPro" id="IPR022066">
    <property type="entry name" value="PdtaS_GAF"/>
</dbReference>
<name>A0A401UGW6_9CLOT</name>
<dbReference type="PANTHER" id="PTHR41523">
    <property type="entry name" value="TWO-COMPONENT SYSTEM SENSOR PROTEIN"/>
    <property type="match status" value="1"/>
</dbReference>
<dbReference type="AlphaFoldDB" id="A0A401UGW6"/>
<evidence type="ECO:0000313" key="10">
    <source>
        <dbReference type="EMBL" id="GCD08803.1"/>
    </source>
</evidence>
<dbReference type="InterPro" id="IPR038424">
    <property type="entry name" value="H_kinase_PdtaS_GAF_sf"/>
</dbReference>
<dbReference type="EC" id="2.7.13.3" evidence="2"/>